<dbReference type="Proteomes" id="UP001163152">
    <property type="component" value="Chromosome"/>
</dbReference>
<gene>
    <name evidence="2" type="ORF">OXH18_11670</name>
</gene>
<organism evidence="2 3">
    <name type="scientific">Thermocoleostomius sinensis A174</name>
    <dbReference type="NCBI Taxonomy" id="2016057"/>
    <lineage>
        <taxon>Bacteria</taxon>
        <taxon>Bacillati</taxon>
        <taxon>Cyanobacteriota</taxon>
        <taxon>Cyanophyceae</taxon>
        <taxon>Oculatellales</taxon>
        <taxon>Oculatellaceae</taxon>
        <taxon>Thermocoleostomius</taxon>
    </lineage>
</organism>
<dbReference type="AlphaFoldDB" id="A0A9E8ZH18"/>
<dbReference type="RefSeq" id="WP_268612956.1">
    <property type="nucleotide sequence ID" value="NZ_CP113797.1"/>
</dbReference>
<evidence type="ECO:0000259" key="1">
    <source>
        <dbReference type="Pfam" id="PF20243"/>
    </source>
</evidence>
<dbReference type="NCBIfam" id="TIGR04052">
    <property type="entry name" value="MbnP_like_WxW"/>
    <property type="match status" value="1"/>
</dbReference>
<accession>A0A9E8ZH18</accession>
<dbReference type="InterPro" id="IPR023977">
    <property type="entry name" value="MbnP-like"/>
</dbReference>
<dbReference type="KEGG" id="tsin:OXH18_11670"/>
<name>A0A9E8ZH18_9CYAN</name>
<dbReference type="InterPro" id="IPR046863">
    <property type="entry name" value="MbnP-like_dom"/>
</dbReference>
<dbReference type="Pfam" id="PF20243">
    <property type="entry name" value="MbnP"/>
    <property type="match status" value="1"/>
</dbReference>
<dbReference type="EMBL" id="CP113797">
    <property type="protein sequence ID" value="WAL62616.1"/>
    <property type="molecule type" value="Genomic_DNA"/>
</dbReference>
<proteinExistence type="predicted"/>
<reference evidence="2" key="1">
    <citation type="submission" date="2022-12" db="EMBL/GenBank/DDBJ databases">
        <title>Polyphasic identification of a Novel Hot-Spring Cyanobacterium Ocullathermofonsia sinensis gen nov. sp. nov. and Genomic Insights on its Adaptations to the Thermal Habitat.</title>
        <authorList>
            <person name="Daroch M."/>
            <person name="Tang J."/>
            <person name="Jiang Y."/>
        </authorList>
    </citation>
    <scope>NUCLEOTIDE SEQUENCE</scope>
    <source>
        <strain evidence="2">PKUAC-SCTA174</strain>
    </source>
</reference>
<protein>
    <submittedName>
        <fullName evidence="2">Metallo-mystery pair system four-Cys motif protein</fullName>
    </submittedName>
</protein>
<keyword evidence="3" id="KW-1185">Reference proteome</keyword>
<sequence>MTLAGIVLADSYFGVGRSARAAETQEVTIRFRGMVGEQPFRCGESYSLGTTASLMTPTDFRLYISDVALIDANGNPVPLTLQQDGKWQYETVALLDFEDKSGACTNGTVEMNDRIIGTVPAGNYSGLQFTLGVPFELNHADATLAPSPLNLTSLWWNWQFGYKFARIDLSHQHQTGMLPSQSLKHENNQPHGHGEESNTGFAIHLGSTGCEIAEGSQSPSSCSYPNRSTMTFTGFNPAQNVVVADLAALVANTDLSRNQPDTAPGCMSEPTDSDCAGIMEAIGLAFNGTLAQDQSFFRME</sequence>
<evidence type="ECO:0000313" key="2">
    <source>
        <dbReference type="EMBL" id="WAL62616.1"/>
    </source>
</evidence>
<evidence type="ECO:0000313" key="3">
    <source>
        <dbReference type="Proteomes" id="UP001163152"/>
    </source>
</evidence>
<feature type="domain" description="Copper-binding protein MbnP-like" evidence="1">
    <location>
        <begin position="24"/>
        <end position="268"/>
    </location>
</feature>